<evidence type="ECO:0000256" key="1">
    <source>
        <dbReference type="SAM" id="Coils"/>
    </source>
</evidence>
<keyword evidence="4" id="KW-1185">Reference proteome</keyword>
<dbReference type="RefSeq" id="WP_229960999.1">
    <property type="nucleotide sequence ID" value="NZ_JAJJWI010000009.1"/>
</dbReference>
<dbReference type="InterPro" id="IPR012312">
    <property type="entry name" value="Hemerythrin-like"/>
</dbReference>
<dbReference type="EMBL" id="JBHUHV010000029">
    <property type="protein sequence ID" value="MFD2067202.1"/>
    <property type="molecule type" value="Genomic_DNA"/>
</dbReference>
<reference evidence="4" key="1">
    <citation type="journal article" date="2019" name="Int. J. Syst. Evol. Microbiol.">
        <title>The Global Catalogue of Microorganisms (GCM) 10K type strain sequencing project: providing services to taxonomists for standard genome sequencing and annotation.</title>
        <authorList>
            <consortium name="The Broad Institute Genomics Platform"/>
            <consortium name="The Broad Institute Genome Sequencing Center for Infectious Disease"/>
            <person name="Wu L."/>
            <person name="Ma J."/>
        </authorList>
    </citation>
    <scope>NUCLEOTIDE SEQUENCE [LARGE SCALE GENOMIC DNA]</scope>
    <source>
        <strain evidence="4">JCM 16545</strain>
    </source>
</reference>
<comment type="caution">
    <text evidence="3">The sequence shown here is derived from an EMBL/GenBank/DDBJ whole genome shotgun (WGS) entry which is preliminary data.</text>
</comment>
<evidence type="ECO:0000259" key="2">
    <source>
        <dbReference type="Pfam" id="PF01814"/>
    </source>
</evidence>
<organism evidence="3 4">
    <name type="scientific">Pontibacter silvestris</name>
    <dbReference type="NCBI Taxonomy" id="2305183"/>
    <lineage>
        <taxon>Bacteria</taxon>
        <taxon>Pseudomonadati</taxon>
        <taxon>Bacteroidota</taxon>
        <taxon>Cytophagia</taxon>
        <taxon>Cytophagales</taxon>
        <taxon>Hymenobacteraceae</taxon>
        <taxon>Pontibacter</taxon>
    </lineage>
</organism>
<protein>
    <submittedName>
        <fullName evidence="3">Hemerythrin domain-containing protein</fullName>
    </submittedName>
</protein>
<evidence type="ECO:0000313" key="4">
    <source>
        <dbReference type="Proteomes" id="UP001597369"/>
    </source>
</evidence>
<keyword evidence="1" id="KW-0175">Coiled coil</keyword>
<dbReference type="Proteomes" id="UP001597369">
    <property type="component" value="Unassembled WGS sequence"/>
</dbReference>
<proteinExistence type="predicted"/>
<accession>A0ABW4WWU6</accession>
<evidence type="ECO:0000313" key="3">
    <source>
        <dbReference type="EMBL" id="MFD2067202.1"/>
    </source>
</evidence>
<feature type="domain" description="Hemerythrin-like" evidence="2">
    <location>
        <begin position="13"/>
        <end position="130"/>
    </location>
</feature>
<sequence length="152" mass="17871">MKRHESLIPISRQHHDGLLAARLLQREAPAYHGLPTTPAAKCKYMQMFLARQLKPHFLLEEETVFIFAQDASEQLQQQAKKLEAEHRQLEQLITALPQTTADELQDKLHEVGVLLEQHIRQEERQFFEQLQQELPEERLASLKEQVEQHRLL</sequence>
<name>A0ABW4WWU6_9BACT</name>
<gene>
    <name evidence="3" type="ORF">ACFSKU_09935</name>
</gene>
<dbReference type="Pfam" id="PF01814">
    <property type="entry name" value="Hemerythrin"/>
    <property type="match status" value="1"/>
</dbReference>
<dbReference type="Gene3D" id="1.20.120.520">
    <property type="entry name" value="nmb1532 protein domain like"/>
    <property type="match status" value="1"/>
</dbReference>
<feature type="coiled-coil region" evidence="1">
    <location>
        <begin position="65"/>
        <end position="95"/>
    </location>
</feature>